<dbReference type="EMBL" id="ANIK01000028">
    <property type="protein sequence ID" value="EMJ95995.1"/>
    <property type="molecule type" value="Genomic_DNA"/>
</dbReference>
<dbReference type="Pfam" id="PF22302">
    <property type="entry name" value="DUF6968"/>
    <property type="match status" value="1"/>
</dbReference>
<evidence type="ECO:0000313" key="2">
    <source>
        <dbReference type="EMBL" id="EMJ95995.1"/>
    </source>
</evidence>
<proteinExistence type="predicted"/>
<accession>M6DBU4</accession>
<dbReference type="PATRIC" id="fig|1218565.3.peg.1344"/>
<dbReference type="OrthoDB" id="344937at2"/>
<name>M6DBU4_9LEPT</name>
<evidence type="ECO:0000259" key="1">
    <source>
        <dbReference type="Pfam" id="PF22302"/>
    </source>
</evidence>
<protein>
    <recommendedName>
        <fullName evidence="1">DUF6968 domain-containing protein</fullName>
    </recommendedName>
</protein>
<sequence length="144" mass="16859">MKSKYKLGTVIAQREIRIQFGKKKYEITIKIGKPILHPEPDLDWYCPFQILGIATEHVSSKIFISIGFDSVNAIHQALVLAGIFLSSYLRKKHPELKRLNPKDFDLPQAMTLKRIRLEEFLRKFRKKHFTVEWKSSSSNSESWI</sequence>
<dbReference type="AlphaFoldDB" id="M6DBU4"/>
<reference evidence="2 3" key="1">
    <citation type="submission" date="2013-01" db="EMBL/GenBank/DDBJ databases">
        <authorList>
            <person name="Harkins D.M."/>
            <person name="Durkin A.S."/>
            <person name="Brinkac L.M."/>
            <person name="Haft D.H."/>
            <person name="Selengut J.D."/>
            <person name="Sanka R."/>
            <person name="DePew J."/>
            <person name="Purushe J."/>
            <person name="Galloway R.L."/>
            <person name="Vinetz J.M."/>
            <person name="Sutton G.G."/>
            <person name="Nierman W.C."/>
            <person name="Fouts D.E."/>
        </authorList>
    </citation>
    <scope>NUCLEOTIDE SEQUENCE [LARGE SCALE GENOMIC DNA]</scope>
    <source>
        <strain evidence="2 3">79601</strain>
    </source>
</reference>
<gene>
    <name evidence="2" type="ORF">LEP1GSC194_0357</name>
</gene>
<feature type="domain" description="DUF6968" evidence="1">
    <location>
        <begin position="12"/>
        <end position="105"/>
    </location>
</feature>
<evidence type="ECO:0000313" key="3">
    <source>
        <dbReference type="Proteomes" id="UP000011988"/>
    </source>
</evidence>
<dbReference type="RefSeq" id="WP_017809315.1">
    <property type="nucleotide sequence ID" value="NZ_ANIK01000028.1"/>
</dbReference>
<comment type="caution">
    <text evidence="2">The sequence shown here is derived from an EMBL/GenBank/DDBJ whole genome shotgun (WGS) entry which is preliminary data.</text>
</comment>
<dbReference type="InterPro" id="IPR054241">
    <property type="entry name" value="DUF6968"/>
</dbReference>
<dbReference type="Proteomes" id="UP000011988">
    <property type="component" value="Unassembled WGS sequence"/>
</dbReference>
<organism evidence="2 3">
    <name type="scientific">Leptospira alstonii serovar Sichuan str. 79601</name>
    <dbReference type="NCBI Taxonomy" id="1218565"/>
    <lineage>
        <taxon>Bacteria</taxon>
        <taxon>Pseudomonadati</taxon>
        <taxon>Spirochaetota</taxon>
        <taxon>Spirochaetia</taxon>
        <taxon>Leptospirales</taxon>
        <taxon>Leptospiraceae</taxon>
        <taxon>Leptospira</taxon>
    </lineage>
</organism>